<accession>A0ABW2B3S1</accession>
<dbReference type="EMBL" id="JBHSWG010000001">
    <property type="protein sequence ID" value="MFC6759806.1"/>
    <property type="molecule type" value="Genomic_DNA"/>
</dbReference>
<sequence>MAYYDIFLAPVSAEKRADYDAFLKASHAMILGYGATQVVDLWGDDVNDGKLTSLPMAVKLEEGEVVTAGWIIWPSKEVRDVGWGKMMSEEPEMEMPFDGKRMIFGGFAEMLISGS</sequence>
<keyword evidence="2" id="KW-1185">Reference proteome</keyword>
<name>A0ABW2B3S1_9RHOB</name>
<protein>
    <submittedName>
        <fullName evidence="1">DUF1428 domain-containing protein</fullName>
    </submittedName>
</protein>
<gene>
    <name evidence="1" type="ORF">ACFQFQ_10350</name>
</gene>
<organism evidence="1 2">
    <name type="scientific">Sulfitobacter porphyrae</name>
    <dbReference type="NCBI Taxonomy" id="1246864"/>
    <lineage>
        <taxon>Bacteria</taxon>
        <taxon>Pseudomonadati</taxon>
        <taxon>Pseudomonadota</taxon>
        <taxon>Alphaproteobacteria</taxon>
        <taxon>Rhodobacterales</taxon>
        <taxon>Roseobacteraceae</taxon>
        <taxon>Sulfitobacter</taxon>
    </lineage>
</organism>
<dbReference type="SUPFAM" id="SSF54909">
    <property type="entry name" value="Dimeric alpha+beta barrel"/>
    <property type="match status" value="1"/>
</dbReference>
<evidence type="ECO:0000313" key="1">
    <source>
        <dbReference type="EMBL" id="MFC6759806.1"/>
    </source>
</evidence>
<comment type="caution">
    <text evidence="1">The sequence shown here is derived from an EMBL/GenBank/DDBJ whole genome shotgun (WGS) entry which is preliminary data.</text>
</comment>
<evidence type="ECO:0000313" key="2">
    <source>
        <dbReference type="Proteomes" id="UP001596353"/>
    </source>
</evidence>
<proteinExistence type="predicted"/>
<dbReference type="Gene3D" id="3.30.70.100">
    <property type="match status" value="1"/>
</dbReference>
<dbReference type="Pfam" id="PF07237">
    <property type="entry name" value="DUF1428"/>
    <property type="match status" value="1"/>
</dbReference>
<dbReference type="Proteomes" id="UP001596353">
    <property type="component" value="Unassembled WGS sequence"/>
</dbReference>
<dbReference type="InterPro" id="IPR011008">
    <property type="entry name" value="Dimeric_a/b-barrel"/>
</dbReference>
<reference evidence="2" key="1">
    <citation type="journal article" date="2019" name="Int. J. Syst. Evol. Microbiol.">
        <title>The Global Catalogue of Microorganisms (GCM) 10K type strain sequencing project: providing services to taxonomists for standard genome sequencing and annotation.</title>
        <authorList>
            <consortium name="The Broad Institute Genomics Platform"/>
            <consortium name="The Broad Institute Genome Sequencing Center for Infectious Disease"/>
            <person name="Wu L."/>
            <person name="Ma J."/>
        </authorList>
    </citation>
    <scope>NUCLEOTIDE SEQUENCE [LARGE SCALE GENOMIC DNA]</scope>
    <source>
        <strain evidence="2">CCUG 66188</strain>
    </source>
</reference>
<dbReference type="InterPro" id="IPR009874">
    <property type="entry name" value="DUF1428"/>
</dbReference>